<dbReference type="Gene3D" id="3.40.50.150">
    <property type="entry name" value="Vaccinia Virus protein VP39"/>
    <property type="match status" value="1"/>
</dbReference>
<sequence>MSLAASVGAMVQVFGGVAALYDDVRPGYPAAVREMIADYAGGPGSIVELGAGTGKGTELLLGLGAPLTALEPDARMAAVLCRKFPAVDVLETTFEGWSPYGKPGLIACAMAWHWMDAATRNRKAFDDLAPGGTLAVFQHKFAYADQAQEQAISRVLTGIDPTVADRADHWVRDDVAAAGVWADVEERRIVTYPVYPKQRYLALLQTFSPFLRHTPDEQRRALDGIDAALGGSVTIELRTSLVLGRKTQTRASCSA</sequence>
<protein>
    <submittedName>
        <fullName evidence="1">Uncharacterized protein</fullName>
    </submittedName>
</protein>
<reference evidence="1 2" key="1">
    <citation type="submission" date="2020-08" db="EMBL/GenBank/DDBJ databases">
        <title>Sequencing the genomes of 1000 actinobacteria strains.</title>
        <authorList>
            <person name="Klenk H.-P."/>
        </authorList>
    </citation>
    <scope>NUCLEOTIDE SEQUENCE [LARGE SCALE GENOMIC DNA]</scope>
    <source>
        <strain evidence="1 2">DSM 45518</strain>
    </source>
</reference>
<evidence type="ECO:0000313" key="1">
    <source>
        <dbReference type="EMBL" id="MBB4696873.1"/>
    </source>
</evidence>
<dbReference type="AlphaFoldDB" id="A0A7W7D0U2"/>
<proteinExistence type="predicted"/>
<dbReference type="InterPro" id="IPR029063">
    <property type="entry name" value="SAM-dependent_MTases_sf"/>
</dbReference>
<keyword evidence="2" id="KW-1185">Reference proteome</keyword>
<gene>
    <name evidence="1" type="ORF">BKA14_007021</name>
</gene>
<organism evidence="1 2">
    <name type="scientific">Paractinoplanes abujensis</name>
    <dbReference type="NCBI Taxonomy" id="882441"/>
    <lineage>
        <taxon>Bacteria</taxon>
        <taxon>Bacillati</taxon>
        <taxon>Actinomycetota</taxon>
        <taxon>Actinomycetes</taxon>
        <taxon>Micromonosporales</taxon>
        <taxon>Micromonosporaceae</taxon>
        <taxon>Paractinoplanes</taxon>
    </lineage>
</organism>
<accession>A0A7W7D0U2</accession>
<dbReference type="EMBL" id="JACHMF010000001">
    <property type="protein sequence ID" value="MBB4696873.1"/>
    <property type="molecule type" value="Genomic_DNA"/>
</dbReference>
<dbReference type="Proteomes" id="UP000542742">
    <property type="component" value="Unassembled WGS sequence"/>
</dbReference>
<comment type="caution">
    <text evidence="1">The sequence shown here is derived from an EMBL/GenBank/DDBJ whole genome shotgun (WGS) entry which is preliminary data.</text>
</comment>
<evidence type="ECO:0000313" key="2">
    <source>
        <dbReference type="Proteomes" id="UP000542742"/>
    </source>
</evidence>
<dbReference type="SUPFAM" id="SSF53335">
    <property type="entry name" value="S-adenosyl-L-methionine-dependent methyltransferases"/>
    <property type="match status" value="1"/>
</dbReference>
<dbReference type="RefSeq" id="WP_184955064.1">
    <property type="nucleotide sequence ID" value="NZ_BOMC01000020.1"/>
</dbReference>
<name>A0A7W7D0U2_9ACTN</name>